<comment type="caution">
    <text evidence="1">The sequence shown here is derived from an EMBL/GenBank/DDBJ whole genome shotgun (WGS) entry which is preliminary data.</text>
</comment>
<dbReference type="EMBL" id="CAGKOT010000009">
    <property type="protein sequence ID" value="CAB5353668.1"/>
    <property type="molecule type" value="Genomic_DNA"/>
</dbReference>
<sequence length="73" mass="8315">MLTLHIRSVFIQNGLLIFAYSSYSSIESIWLEILRSNHKENFDASAGSKIIIFSGSMQQLLRLFSSNSSIESW</sequence>
<reference evidence="1" key="1">
    <citation type="submission" date="2020-05" db="EMBL/GenBank/DDBJ databases">
        <authorList>
            <person name="Rincon C."/>
            <person name="Sanders R I."/>
            <person name="Robbins C."/>
            <person name="Chaturvedi A."/>
        </authorList>
    </citation>
    <scope>NUCLEOTIDE SEQUENCE</scope>
    <source>
        <strain evidence="1">CHB12</strain>
    </source>
</reference>
<organism evidence="1 2">
    <name type="scientific">Rhizophagus irregularis</name>
    <dbReference type="NCBI Taxonomy" id="588596"/>
    <lineage>
        <taxon>Eukaryota</taxon>
        <taxon>Fungi</taxon>
        <taxon>Fungi incertae sedis</taxon>
        <taxon>Mucoromycota</taxon>
        <taxon>Glomeromycotina</taxon>
        <taxon>Glomeromycetes</taxon>
        <taxon>Glomerales</taxon>
        <taxon>Glomeraceae</taxon>
        <taxon>Rhizophagus</taxon>
    </lineage>
</organism>
<dbReference type="OrthoDB" id="10321016at2759"/>
<evidence type="ECO:0000313" key="1">
    <source>
        <dbReference type="EMBL" id="CAB5353668.1"/>
    </source>
</evidence>
<gene>
    <name evidence="1" type="ORF">CHRIB12_LOCUS5677</name>
</gene>
<accession>A0A916E4R2</accession>
<protein>
    <submittedName>
        <fullName evidence="1">Uncharacterized protein</fullName>
    </submittedName>
</protein>
<dbReference type="AlphaFoldDB" id="A0A916E4R2"/>
<name>A0A916E4R2_9GLOM</name>
<proteinExistence type="predicted"/>
<dbReference type="Proteomes" id="UP000684084">
    <property type="component" value="Unassembled WGS sequence"/>
</dbReference>
<evidence type="ECO:0000313" key="2">
    <source>
        <dbReference type="Proteomes" id="UP000684084"/>
    </source>
</evidence>